<dbReference type="InterPro" id="IPR023296">
    <property type="entry name" value="Glyco_hydro_beta-prop_sf"/>
</dbReference>
<dbReference type="EMBL" id="PKKJ01000022">
    <property type="protein sequence ID" value="PKY65594.1"/>
    <property type="molecule type" value="Genomic_DNA"/>
</dbReference>
<dbReference type="InterPro" id="IPR013148">
    <property type="entry name" value="Glyco_hydro_32_N"/>
</dbReference>
<gene>
    <name evidence="6" type="ORF">CYJ25_08840</name>
</gene>
<dbReference type="GO" id="GO:0004564">
    <property type="term" value="F:beta-fructofuranosidase activity"/>
    <property type="evidence" value="ECO:0007669"/>
    <property type="project" value="UniProtKB-EC"/>
</dbReference>
<proteinExistence type="inferred from homology"/>
<dbReference type="Pfam" id="PF00251">
    <property type="entry name" value="Glyco_hydro_32N"/>
    <property type="match status" value="1"/>
</dbReference>
<dbReference type="GO" id="GO:0005975">
    <property type="term" value="P:carbohydrate metabolic process"/>
    <property type="evidence" value="ECO:0007669"/>
    <property type="project" value="InterPro"/>
</dbReference>
<keyword evidence="3 6" id="KW-0378">Hydrolase</keyword>
<dbReference type="CDD" id="cd08995">
    <property type="entry name" value="GH32_EcAec43-like"/>
    <property type="match status" value="1"/>
</dbReference>
<dbReference type="InterPro" id="IPR001362">
    <property type="entry name" value="Glyco_hydro_32"/>
</dbReference>
<keyword evidence="4" id="KW-0326">Glycosidase</keyword>
<dbReference type="RefSeq" id="WP_101628779.1">
    <property type="nucleotide sequence ID" value="NZ_PKKJ01000022.1"/>
</dbReference>
<comment type="caution">
    <text evidence="6">The sequence shown here is derived from an EMBL/GenBank/DDBJ whole genome shotgun (WGS) entry which is preliminary data.</text>
</comment>
<evidence type="ECO:0000256" key="3">
    <source>
        <dbReference type="ARBA" id="ARBA00022801"/>
    </source>
</evidence>
<comment type="similarity">
    <text evidence="1">Belongs to the glycosyl hydrolase 32 family.</text>
</comment>
<dbReference type="SMART" id="SM00640">
    <property type="entry name" value="Glyco_32"/>
    <property type="match status" value="1"/>
</dbReference>
<accession>A0A2I1I392</accession>
<dbReference type="Gene3D" id="2.115.10.20">
    <property type="entry name" value="Glycosyl hydrolase domain, family 43"/>
    <property type="match status" value="1"/>
</dbReference>
<dbReference type="SUPFAM" id="SSF75005">
    <property type="entry name" value="Arabinanase/levansucrase/invertase"/>
    <property type="match status" value="1"/>
</dbReference>
<reference evidence="6 7" key="1">
    <citation type="submission" date="2017-12" db="EMBL/GenBank/DDBJ databases">
        <title>Phylogenetic diversity of female urinary microbiome.</title>
        <authorList>
            <person name="Thomas-White K."/>
            <person name="Wolfe A.J."/>
        </authorList>
    </citation>
    <scope>NUCLEOTIDE SEQUENCE [LARGE SCALE GENOMIC DNA]</scope>
    <source>
        <strain evidence="6 7">UMB0250</strain>
    </source>
</reference>
<evidence type="ECO:0000256" key="1">
    <source>
        <dbReference type="ARBA" id="ARBA00009902"/>
    </source>
</evidence>
<evidence type="ECO:0000313" key="7">
    <source>
        <dbReference type="Proteomes" id="UP000234545"/>
    </source>
</evidence>
<evidence type="ECO:0000256" key="2">
    <source>
        <dbReference type="ARBA" id="ARBA00012758"/>
    </source>
</evidence>
<evidence type="ECO:0000313" key="6">
    <source>
        <dbReference type="EMBL" id="PKY65594.1"/>
    </source>
</evidence>
<dbReference type="OrthoDB" id="9759709at2"/>
<dbReference type="InterPro" id="IPR051214">
    <property type="entry name" value="GH32_Enzymes"/>
</dbReference>
<evidence type="ECO:0000259" key="5">
    <source>
        <dbReference type="Pfam" id="PF00251"/>
    </source>
</evidence>
<dbReference type="Proteomes" id="UP000234545">
    <property type="component" value="Unassembled WGS sequence"/>
</dbReference>
<name>A0A2I1I392_9ACTO</name>
<dbReference type="AlphaFoldDB" id="A0A2I1I392"/>
<evidence type="ECO:0000256" key="4">
    <source>
        <dbReference type="ARBA" id="ARBA00023295"/>
    </source>
</evidence>
<protein>
    <recommendedName>
        <fullName evidence="2">beta-fructofuranosidase</fullName>
        <ecNumber evidence="2">3.2.1.26</ecNumber>
    </recommendedName>
</protein>
<feature type="domain" description="Glycosyl hydrolase family 32 N-terminal" evidence="5">
    <location>
        <begin position="2"/>
        <end position="274"/>
    </location>
</feature>
<dbReference type="PANTHER" id="PTHR43101:SF1">
    <property type="entry name" value="BETA-FRUCTOSIDASE"/>
    <property type="match status" value="1"/>
</dbReference>
<dbReference type="PANTHER" id="PTHR43101">
    <property type="entry name" value="BETA-FRUCTOSIDASE"/>
    <property type="match status" value="1"/>
</dbReference>
<dbReference type="EC" id="3.2.1.26" evidence="2"/>
<sequence>MPFYSNGVYYLFHQRDTRNPGPFGEPFGWCLATSTDFVKYEDKGEPIPGGGDDSVDQFIFAGSIYEGIDGDYRAIYTGYNRDRVGTGIPSQVLLEAKSPDLIHWEKDGRFELPPPEGYDPENWRDPFVLWDDNAQQWMMILGARLDGPPTKATGRTVWFSSVDQTNWKFEGDLWAPDLYTMHEMPDLFQIDDKWYLLTTEYSEKSKTIYCVSDNPTGPWSRPSDDAFDGRSYYAARSVSDGDRRFLVGWVATKTDDVEVADFEWGGTLVILEVVQREDSTLGVKFPDEVWANATEVRETLDSMSLEATSGRKTSVLGNIDDSSYGLAARLRVAPGTRSVSVLFGGDADNEDWYSFEIDFNDNQLDFDRVPNWPWNRYNNKGLNRPLPANLSDDEIVVRLLVDDSIATILVNDVALSARVAAPSGTALGLSVVDGSVAVTDAFVGTLKS</sequence>
<dbReference type="Gene3D" id="2.60.120.560">
    <property type="entry name" value="Exo-inulinase, domain 1"/>
    <property type="match status" value="1"/>
</dbReference>
<organism evidence="6 7">
    <name type="scientific">Schaalia turicensis</name>
    <dbReference type="NCBI Taxonomy" id="131111"/>
    <lineage>
        <taxon>Bacteria</taxon>
        <taxon>Bacillati</taxon>
        <taxon>Actinomycetota</taxon>
        <taxon>Actinomycetes</taxon>
        <taxon>Actinomycetales</taxon>
        <taxon>Actinomycetaceae</taxon>
        <taxon>Schaalia</taxon>
    </lineage>
</organism>